<protein>
    <submittedName>
        <fullName evidence="4">Resolvase</fullName>
    </submittedName>
</protein>
<dbReference type="EMBL" id="NISJ01000003">
    <property type="protein sequence ID" value="OWQ98361.1"/>
    <property type="molecule type" value="Genomic_DNA"/>
</dbReference>
<keyword evidence="1" id="KW-0238">DNA-binding</keyword>
<evidence type="ECO:0000256" key="1">
    <source>
        <dbReference type="ARBA" id="ARBA00023125"/>
    </source>
</evidence>
<keyword evidence="5" id="KW-1185">Reference proteome</keyword>
<evidence type="ECO:0000256" key="2">
    <source>
        <dbReference type="ARBA" id="ARBA00023172"/>
    </source>
</evidence>
<evidence type="ECO:0000259" key="3">
    <source>
        <dbReference type="PROSITE" id="PS51736"/>
    </source>
</evidence>
<name>A0A246JYU8_9SPHN</name>
<evidence type="ECO:0000313" key="4">
    <source>
        <dbReference type="EMBL" id="OWQ98361.1"/>
    </source>
</evidence>
<dbReference type="AlphaFoldDB" id="A0A246JYU8"/>
<reference evidence="4 5" key="1">
    <citation type="journal article" date="2002" name="Int. J. Syst. Evol. Microbiol.">
        <title>Sphingopyxis witflariensis sp. nov., isolated from activated sludge.</title>
        <authorList>
            <person name="Kampfer P."/>
            <person name="Witzenberger R."/>
            <person name="Denner E.B."/>
            <person name="Busse H.J."/>
            <person name="Neef A."/>
        </authorList>
    </citation>
    <scope>NUCLEOTIDE SEQUENCE [LARGE SCALE GENOMIC DNA]</scope>
    <source>
        <strain evidence="4 5">DSM 14551</strain>
    </source>
</reference>
<dbReference type="GO" id="GO:0003677">
    <property type="term" value="F:DNA binding"/>
    <property type="evidence" value="ECO:0007669"/>
    <property type="project" value="UniProtKB-KW"/>
</dbReference>
<organism evidence="4 5">
    <name type="scientific">Sphingopyxis witflariensis</name>
    <dbReference type="NCBI Taxonomy" id="173675"/>
    <lineage>
        <taxon>Bacteria</taxon>
        <taxon>Pseudomonadati</taxon>
        <taxon>Pseudomonadota</taxon>
        <taxon>Alphaproteobacteria</taxon>
        <taxon>Sphingomonadales</taxon>
        <taxon>Sphingomonadaceae</taxon>
        <taxon>Sphingopyxis</taxon>
    </lineage>
</organism>
<dbReference type="Gene3D" id="3.40.50.1390">
    <property type="entry name" value="Resolvase, N-terminal catalytic domain"/>
    <property type="match status" value="1"/>
</dbReference>
<dbReference type="CDD" id="cd03768">
    <property type="entry name" value="SR_ResInv"/>
    <property type="match status" value="1"/>
</dbReference>
<proteinExistence type="predicted"/>
<dbReference type="PROSITE" id="PS51736">
    <property type="entry name" value="RECOMBINASES_3"/>
    <property type="match status" value="1"/>
</dbReference>
<evidence type="ECO:0000313" key="5">
    <source>
        <dbReference type="Proteomes" id="UP000197097"/>
    </source>
</evidence>
<dbReference type="OrthoDB" id="114045at2"/>
<dbReference type="SUPFAM" id="SSF53041">
    <property type="entry name" value="Resolvase-like"/>
    <property type="match status" value="1"/>
</dbReference>
<dbReference type="InterPro" id="IPR050639">
    <property type="entry name" value="SSR_resolvase"/>
</dbReference>
<keyword evidence="2" id="KW-0233">DNA recombination</keyword>
<dbReference type="Proteomes" id="UP000197097">
    <property type="component" value="Unassembled WGS sequence"/>
</dbReference>
<dbReference type="PANTHER" id="PTHR30461:SF2">
    <property type="entry name" value="SERINE RECOMBINASE PINE-RELATED"/>
    <property type="match status" value="1"/>
</dbReference>
<dbReference type="GO" id="GO:0000150">
    <property type="term" value="F:DNA strand exchange activity"/>
    <property type="evidence" value="ECO:0007669"/>
    <property type="project" value="InterPro"/>
</dbReference>
<sequence>MSRIAYYRVSTRDQSVDAQRTALGGMFDREFVDEAISGATLANDRPGFAAMSDYVREGDTLCVYAVDRLGRDALDVQHSVRALIKKGVVVDVLGIGPIARGVGELILAVLAQMAQMERDRIRDRCDAGRAAARASLKANGRTHRGKSSLGREPIVAPAQVALWRSENMASIAATAQHFGISPSTVKRSCAARRRGGGTAG</sequence>
<dbReference type="PANTHER" id="PTHR30461">
    <property type="entry name" value="DNA-INVERTASE FROM LAMBDOID PROPHAGE"/>
    <property type="match status" value="1"/>
</dbReference>
<dbReference type="InterPro" id="IPR006119">
    <property type="entry name" value="Resolv_N"/>
</dbReference>
<comment type="caution">
    <text evidence="4">The sequence shown here is derived from an EMBL/GenBank/DDBJ whole genome shotgun (WGS) entry which is preliminary data.</text>
</comment>
<dbReference type="InterPro" id="IPR036162">
    <property type="entry name" value="Resolvase-like_N_sf"/>
</dbReference>
<dbReference type="RefSeq" id="WP_088472137.1">
    <property type="nucleotide sequence ID" value="NZ_NISJ01000003.1"/>
</dbReference>
<gene>
    <name evidence="4" type="ORF">CDQ91_07660</name>
</gene>
<dbReference type="Pfam" id="PF00239">
    <property type="entry name" value="Resolvase"/>
    <property type="match status" value="1"/>
</dbReference>
<dbReference type="SMART" id="SM00857">
    <property type="entry name" value="Resolvase"/>
    <property type="match status" value="1"/>
</dbReference>
<feature type="domain" description="Resolvase/invertase-type recombinase catalytic" evidence="3">
    <location>
        <begin position="2"/>
        <end position="136"/>
    </location>
</feature>
<accession>A0A246JYU8</accession>